<dbReference type="SUPFAM" id="SSF54928">
    <property type="entry name" value="RNA-binding domain, RBD"/>
    <property type="match status" value="1"/>
</dbReference>
<reference evidence="2" key="1">
    <citation type="submission" date="2018-01" db="EMBL/GenBank/DDBJ databases">
        <title>Draft genome sequence of Bandra megavirus.</title>
        <authorList>
            <person name="Chatterjee A."/>
            <person name="Yadav R."/>
            <person name="Kondabagil K."/>
        </authorList>
    </citation>
    <scope>NUCLEOTIDE SEQUENCE</scope>
    <source>
        <strain evidence="2">KK-1</strain>
    </source>
</reference>
<evidence type="ECO:0000256" key="1">
    <source>
        <dbReference type="SAM" id="MobiDB-lite"/>
    </source>
</evidence>
<feature type="compositionally biased region" description="Polar residues" evidence="1">
    <location>
        <begin position="36"/>
        <end position="46"/>
    </location>
</feature>
<feature type="compositionally biased region" description="Polar residues" evidence="1">
    <location>
        <begin position="1"/>
        <end position="27"/>
    </location>
</feature>
<sequence>MSNQSTNDTTPTIESVENSQVEETQISEVPRISEAPQVSQSPNVVSDHNIDKPKYEVVFFARYNKGQRPSVDEITTHFSNYGVVHHVKCPESRNCAFIFMSSLSTTAENRRTRTTIRQIIHDMTRENQFHISVADGRRPRVNFEQNNVKNNSGQVRFQNKNPQYNYYNPRSRNNPTRPNYNYYNSTQNNGYQNVNSMRGYQQNQYQNQNQYQGQNNIPYIRNYNQKNFRPRTFDRQLNVPKFNSNNNFDNSSCHFQTGKWMKYTRPLLNHTHDSTGKVIPIDRNWRVKKNINSNNNLNNNVVNDKSENNQ</sequence>
<name>A0A2K9V8K8_9VIRU</name>
<feature type="compositionally biased region" description="Low complexity" evidence="1">
    <location>
        <begin position="158"/>
        <end position="176"/>
    </location>
</feature>
<protein>
    <recommendedName>
        <fullName evidence="3">RRM domain-containing protein</fullName>
    </recommendedName>
</protein>
<organism evidence="2">
    <name type="scientific">Bandra megavirus</name>
    <dbReference type="NCBI Taxonomy" id="2071566"/>
    <lineage>
        <taxon>Viruses</taxon>
        <taxon>Varidnaviria</taxon>
        <taxon>Bamfordvirae</taxon>
        <taxon>Nucleocytoviricota</taxon>
        <taxon>Megaviricetes</taxon>
        <taxon>Imitervirales</taxon>
        <taxon>Mimiviridae</taxon>
        <taxon>Megamimivirinae</taxon>
        <taxon>Megavirus</taxon>
    </lineage>
</organism>
<feature type="region of interest" description="Disordered" evidence="1">
    <location>
        <begin position="291"/>
        <end position="310"/>
    </location>
</feature>
<feature type="compositionally biased region" description="Low complexity" evidence="1">
    <location>
        <begin position="291"/>
        <end position="303"/>
    </location>
</feature>
<feature type="region of interest" description="Disordered" evidence="1">
    <location>
        <begin position="1"/>
        <end position="47"/>
    </location>
</feature>
<accession>A0A2K9V8K8</accession>
<evidence type="ECO:0008006" key="3">
    <source>
        <dbReference type="Google" id="ProtNLM"/>
    </source>
</evidence>
<feature type="region of interest" description="Disordered" evidence="1">
    <location>
        <begin position="157"/>
        <end position="176"/>
    </location>
</feature>
<proteinExistence type="predicted"/>
<dbReference type="GO" id="GO:0003676">
    <property type="term" value="F:nucleic acid binding"/>
    <property type="evidence" value="ECO:0007669"/>
    <property type="project" value="InterPro"/>
</dbReference>
<evidence type="ECO:0000313" key="2">
    <source>
        <dbReference type="EMBL" id="AUV58552.1"/>
    </source>
</evidence>
<dbReference type="EMBL" id="MG779348">
    <property type="protein sequence ID" value="AUV58552.1"/>
    <property type="molecule type" value="Genomic_DNA"/>
</dbReference>
<dbReference type="InterPro" id="IPR035979">
    <property type="entry name" value="RBD_domain_sf"/>
</dbReference>